<evidence type="ECO:0000256" key="2">
    <source>
        <dbReference type="ARBA" id="ARBA00022448"/>
    </source>
</evidence>
<name>A0A4S2F606_9ACTN</name>
<feature type="domain" description="ABC transporter" evidence="6">
    <location>
        <begin position="3"/>
        <end position="242"/>
    </location>
</feature>
<feature type="compositionally biased region" description="Gly residues" evidence="5">
    <location>
        <begin position="307"/>
        <end position="317"/>
    </location>
</feature>
<dbReference type="Gene3D" id="3.40.50.300">
    <property type="entry name" value="P-loop containing nucleotide triphosphate hydrolases"/>
    <property type="match status" value="1"/>
</dbReference>
<accession>A0A4S2F606</accession>
<keyword evidence="3" id="KW-0547">Nucleotide-binding</keyword>
<proteinExistence type="inferred from homology"/>
<dbReference type="PANTHER" id="PTHR43553">
    <property type="entry name" value="HEAVY METAL TRANSPORTER"/>
    <property type="match status" value="1"/>
</dbReference>
<feature type="region of interest" description="Disordered" evidence="5">
    <location>
        <begin position="285"/>
        <end position="317"/>
    </location>
</feature>
<dbReference type="InterPro" id="IPR015856">
    <property type="entry name" value="ABC_transpr_CbiO/EcfA_su"/>
</dbReference>
<evidence type="ECO:0000313" key="8">
    <source>
        <dbReference type="Proteomes" id="UP000310263"/>
    </source>
</evidence>
<evidence type="ECO:0000313" key="7">
    <source>
        <dbReference type="EMBL" id="TGY62711.1"/>
    </source>
</evidence>
<evidence type="ECO:0000256" key="1">
    <source>
        <dbReference type="ARBA" id="ARBA00005417"/>
    </source>
</evidence>
<dbReference type="RefSeq" id="WP_136012439.1">
    <property type="nucleotide sequence ID" value="NZ_SRYE01000002.1"/>
</dbReference>
<comment type="caution">
    <text evidence="7">The sequence shown here is derived from an EMBL/GenBank/DDBJ whole genome shotgun (WGS) entry which is preliminary data.</text>
</comment>
<dbReference type="InterPro" id="IPR003593">
    <property type="entry name" value="AAA+_ATPase"/>
</dbReference>
<dbReference type="GO" id="GO:0042626">
    <property type="term" value="F:ATPase-coupled transmembrane transporter activity"/>
    <property type="evidence" value="ECO:0007669"/>
    <property type="project" value="TreeGrafter"/>
</dbReference>
<dbReference type="CDD" id="cd03225">
    <property type="entry name" value="ABC_cobalt_CbiO_domain1"/>
    <property type="match status" value="1"/>
</dbReference>
<dbReference type="InterPro" id="IPR017871">
    <property type="entry name" value="ABC_transporter-like_CS"/>
</dbReference>
<sequence length="317" mass="32959">MSLDFSQVTFGYEAQPVISNLSLAVPDGALTVLAGATGSGKSTVLKLAAGLLRPKSGTIEVDGAPIWRSGFLGRPRRDPELPWRLGYVMQRPERQLFAATVLDDVAFGPKNAGLSAQEAACAATEALDLLEVLHLARRSPFELSGGQQRLVAIAGVLAMKPRNLVLDEPLSALDPEGRSLVERALSQLVTPTGALLMVCHDMDAAGRIASRMVVLDQGAVALEGPCAQVFSHAEKLRRLGLGLPAPLAFAHQLEARTGASLGAPLTEDALVKAILAQRDLIPGARRAALETPGSADSPENAPSSGNTFGGPSLGGAS</sequence>
<keyword evidence="2" id="KW-0813">Transport</keyword>
<dbReference type="PANTHER" id="PTHR43553:SF24">
    <property type="entry name" value="ENERGY-COUPLING FACTOR TRANSPORTER ATP-BINDING PROTEIN ECFA1"/>
    <property type="match status" value="1"/>
</dbReference>
<dbReference type="InterPro" id="IPR050095">
    <property type="entry name" value="ECF_ABC_transporter_ATP-bd"/>
</dbReference>
<dbReference type="GO" id="GO:0016887">
    <property type="term" value="F:ATP hydrolysis activity"/>
    <property type="evidence" value="ECO:0007669"/>
    <property type="project" value="InterPro"/>
</dbReference>
<protein>
    <submittedName>
        <fullName evidence="7">ATP-binding cassette domain-containing protein</fullName>
    </submittedName>
</protein>
<dbReference type="InterPro" id="IPR003439">
    <property type="entry name" value="ABC_transporter-like_ATP-bd"/>
</dbReference>
<comment type="similarity">
    <text evidence="1">Belongs to the ABC transporter superfamily.</text>
</comment>
<evidence type="ECO:0000256" key="5">
    <source>
        <dbReference type="SAM" id="MobiDB-lite"/>
    </source>
</evidence>
<dbReference type="PROSITE" id="PS50893">
    <property type="entry name" value="ABC_TRANSPORTER_2"/>
    <property type="match status" value="1"/>
</dbReference>
<reference evidence="7 8" key="1">
    <citation type="submission" date="2019-04" db="EMBL/GenBank/DDBJ databases">
        <title>Microbes associate with the intestines of laboratory mice.</title>
        <authorList>
            <person name="Navarre W."/>
            <person name="Wong E."/>
            <person name="Huang K."/>
            <person name="Tropini C."/>
            <person name="Ng K."/>
            <person name="Yu B."/>
        </authorList>
    </citation>
    <scope>NUCLEOTIDE SEQUENCE [LARGE SCALE GENOMIC DNA]</scope>
    <source>
        <strain evidence="7 8">NM07_P-09</strain>
    </source>
</reference>
<dbReference type="Proteomes" id="UP000310263">
    <property type="component" value="Unassembled WGS sequence"/>
</dbReference>
<dbReference type="GO" id="GO:0005524">
    <property type="term" value="F:ATP binding"/>
    <property type="evidence" value="ECO:0007669"/>
    <property type="project" value="UniProtKB-KW"/>
</dbReference>
<dbReference type="OrthoDB" id="9806471at2"/>
<dbReference type="EMBL" id="SRYE01000002">
    <property type="protein sequence ID" value="TGY62711.1"/>
    <property type="molecule type" value="Genomic_DNA"/>
</dbReference>
<evidence type="ECO:0000256" key="3">
    <source>
        <dbReference type="ARBA" id="ARBA00022741"/>
    </source>
</evidence>
<gene>
    <name evidence="7" type="ORF">E5334_04735</name>
</gene>
<dbReference type="Pfam" id="PF00005">
    <property type="entry name" value="ABC_tran"/>
    <property type="match status" value="1"/>
</dbReference>
<dbReference type="AlphaFoldDB" id="A0A4S2F606"/>
<evidence type="ECO:0000259" key="6">
    <source>
        <dbReference type="PROSITE" id="PS50893"/>
    </source>
</evidence>
<evidence type="ECO:0000256" key="4">
    <source>
        <dbReference type="ARBA" id="ARBA00022840"/>
    </source>
</evidence>
<organism evidence="7 8">
    <name type="scientific">Muricaecibacterium torontonense</name>
    <dbReference type="NCBI Taxonomy" id="3032871"/>
    <lineage>
        <taxon>Bacteria</taxon>
        <taxon>Bacillati</taxon>
        <taxon>Actinomycetota</taxon>
        <taxon>Coriobacteriia</taxon>
        <taxon>Coriobacteriales</taxon>
        <taxon>Atopobiaceae</taxon>
        <taxon>Muricaecibacterium</taxon>
    </lineage>
</organism>
<dbReference type="InterPro" id="IPR027417">
    <property type="entry name" value="P-loop_NTPase"/>
</dbReference>
<dbReference type="SMART" id="SM00382">
    <property type="entry name" value="AAA"/>
    <property type="match status" value="1"/>
</dbReference>
<keyword evidence="8" id="KW-1185">Reference proteome</keyword>
<keyword evidence="4 7" id="KW-0067">ATP-binding</keyword>
<dbReference type="SUPFAM" id="SSF52540">
    <property type="entry name" value="P-loop containing nucleoside triphosphate hydrolases"/>
    <property type="match status" value="1"/>
</dbReference>
<dbReference type="PROSITE" id="PS00211">
    <property type="entry name" value="ABC_TRANSPORTER_1"/>
    <property type="match status" value="1"/>
</dbReference>
<dbReference type="GO" id="GO:0043190">
    <property type="term" value="C:ATP-binding cassette (ABC) transporter complex"/>
    <property type="evidence" value="ECO:0007669"/>
    <property type="project" value="TreeGrafter"/>
</dbReference>